<keyword evidence="3 6" id="KW-0812">Transmembrane</keyword>
<proteinExistence type="predicted"/>
<evidence type="ECO:0000256" key="3">
    <source>
        <dbReference type="ARBA" id="ARBA00022692"/>
    </source>
</evidence>
<evidence type="ECO:0000259" key="7">
    <source>
        <dbReference type="PROSITE" id="PS50850"/>
    </source>
</evidence>
<dbReference type="InterPro" id="IPR011701">
    <property type="entry name" value="MFS"/>
</dbReference>
<comment type="subcellular location">
    <subcellularLocation>
        <location evidence="1">Cell membrane</location>
        <topology evidence="1">Multi-pass membrane protein</topology>
    </subcellularLocation>
</comment>
<evidence type="ECO:0000313" key="9">
    <source>
        <dbReference type="Proteomes" id="UP000823486"/>
    </source>
</evidence>
<feature type="transmembrane region" description="Helical" evidence="6">
    <location>
        <begin position="111"/>
        <end position="132"/>
    </location>
</feature>
<dbReference type="PANTHER" id="PTHR43791:SF36">
    <property type="entry name" value="TRANSPORTER, PUTATIVE (AFU_ORTHOLOGUE AFUA_6G08340)-RELATED"/>
    <property type="match status" value="1"/>
</dbReference>
<dbReference type="InterPro" id="IPR020846">
    <property type="entry name" value="MFS_dom"/>
</dbReference>
<dbReference type="PANTHER" id="PTHR43791">
    <property type="entry name" value="PERMEASE-RELATED"/>
    <property type="match status" value="1"/>
</dbReference>
<dbReference type="Pfam" id="PF07690">
    <property type="entry name" value="MFS_1"/>
    <property type="match status" value="1"/>
</dbReference>
<evidence type="ECO:0000256" key="2">
    <source>
        <dbReference type="ARBA" id="ARBA00022448"/>
    </source>
</evidence>
<dbReference type="EMBL" id="JAFBFI010000003">
    <property type="protein sequence ID" value="MBM7691705.1"/>
    <property type="molecule type" value="Genomic_DNA"/>
</dbReference>
<evidence type="ECO:0000256" key="6">
    <source>
        <dbReference type="SAM" id="Phobius"/>
    </source>
</evidence>
<feature type="transmembrane region" description="Helical" evidence="6">
    <location>
        <begin position="404"/>
        <end position="423"/>
    </location>
</feature>
<keyword evidence="2" id="KW-0813">Transport</keyword>
<accession>A0ABS2QFF5</accession>
<keyword evidence="5 6" id="KW-0472">Membrane</keyword>
<dbReference type="RefSeq" id="WP_204539733.1">
    <property type="nucleotide sequence ID" value="NZ_JAFBFI010000003.1"/>
</dbReference>
<feature type="transmembrane region" description="Helical" evidence="6">
    <location>
        <begin position="178"/>
        <end position="200"/>
    </location>
</feature>
<feature type="transmembrane region" description="Helical" evidence="6">
    <location>
        <begin position="283"/>
        <end position="302"/>
    </location>
</feature>
<keyword evidence="9" id="KW-1185">Reference proteome</keyword>
<dbReference type="SUPFAM" id="SSF103473">
    <property type="entry name" value="MFS general substrate transporter"/>
    <property type="match status" value="1"/>
</dbReference>
<reference evidence="8 9" key="1">
    <citation type="submission" date="2021-01" db="EMBL/GenBank/DDBJ databases">
        <title>Genomic Encyclopedia of Type Strains, Phase IV (KMG-IV): sequencing the most valuable type-strain genomes for metagenomic binning, comparative biology and taxonomic classification.</title>
        <authorList>
            <person name="Goeker M."/>
        </authorList>
    </citation>
    <scope>NUCLEOTIDE SEQUENCE [LARGE SCALE GENOMIC DNA]</scope>
    <source>
        <strain evidence="8 9">DSM 105482</strain>
    </source>
</reference>
<name>A0ABS2QFF5_9BACI</name>
<organism evidence="8 9">
    <name type="scientific">Peribacillus deserti</name>
    <dbReference type="NCBI Taxonomy" id="673318"/>
    <lineage>
        <taxon>Bacteria</taxon>
        <taxon>Bacillati</taxon>
        <taxon>Bacillota</taxon>
        <taxon>Bacilli</taxon>
        <taxon>Bacillales</taxon>
        <taxon>Bacillaceae</taxon>
        <taxon>Peribacillus</taxon>
    </lineage>
</organism>
<dbReference type="PROSITE" id="PS50850">
    <property type="entry name" value="MFS"/>
    <property type="match status" value="1"/>
</dbReference>
<feature type="transmembrane region" description="Helical" evidence="6">
    <location>
        <begin position="370"/>
        <end position="392"/>
    </location>
</feature>
<feature type="transmembrane region" description="Helical" evidence="6">
    <location>
        <begin position="49"/>
        <end position="70"/>
    </location>
</feature>
<gene>
    <name evidence="8" type="ORF">JOC77_001112</name>
</gene>
<evidence type="ECO:0000256" key="4">
    <source>
        <dbReference type="ARBA" id="ARBA00022989"/>
    </source>
</evidence>
<evidence type="ECO:0000256" key="1">
    <source>
        <dbReference type="ARBA" id="ARBA00004651"/>
    </source>
</evidence>
<dbReference type="InterPro" id="IPR036259">
    <property type="entry name" value="MFS_trans_sf"/>
</dbReference>
<evidence type="ECO:0000313" key="8">
    <source>
        <dbReference type="EMBL" id="MBM7691705.1"/>
    </source>
</evidence>
<protein>
    <submittedName>
        <fullName evidence="8">ACS family tartrate transporter-like MFS transporter</fullName>
    </submittedName>
</protein>
<feature type="domain" description="Major facilitator superfamily (MFS) profile" evidence="7">
    <location>
        <begin position="20"/>
        <end position="428"/>
    </location>
</feature>
<feature type="transmembrane region" description="Helical" evidence="6">
    <location>
        <begin position="314"/>
        <end position="332"/>
    </location>
</feature>
<dbReference type="CDD" id="cd17319">
    <property type="entry name" value="MFS_ExuT_GudP_like"/>
    <property type="match status" value="1"/>
</dbReference>
<feature type="transmembrane region" description="Helical" evidence="6">
    <location>
        <begin position="20"/>
        <end position="43"/>
    </location>
</feature>
<keyword evidence="4 6" id="KW-1133">Transmembrane helix</keyword>
<feature type="transmembrane region" description="Helical" evidence="6">
    <location>
        <begin position="338"/>
        <end position="358"/>
    </location>
</feature>
<feature type="transmembrane region" description="Helical" evidence="6">
    <location>
        <begin position="251"/>
        <end position="271"/>
    </location>
</feature>
<dbReference type="Proteomes" id="UP000823486">
    <property type="component" value="Unassembled WGS sequence"/>
</dbReference>
<dbReference type="Gene3D" id="1.20.1250.20">
    <property type="entry name" value="MFS general substrate transporter like domains"/>
    <property type="match status" value="2"/>
</dbReference>
<comment type="caution">
    <text evidence="8">The sequence shown here is derived from an EMBL/GenBank/DDBJ whole genome shotgun (WGS) entry which is preliminary data.</text>
</comment>
<evidence type="ECO:0000256" key="5">
    <source>
        <dbReference type="ARBA" id="ARBA00023136"/>
    </source>
</evidence>
<sequence length="445" mass="49242">MGQIAGSLEKRVIRKVTLRIIPFIFILYIISFLDRVNIGYAALDMNEDLGLTASTMGLISGIFFFGYFLFEVPSNILLHRVGASKWISRIMISWGFVVVATAWAQNETHMYILRFLLGVAEAGFFPGIILYITYWFRSKDQAKAFSLLITGLAASNIIGAPVSTWIMDHISWAGMEGWRWLFILEGIPAVIFGIITYFYLTDRPDHAKWLSQEEKDWLNAELQRERKAKPKAEKHSIKEVLKNPRVLRLSLIYLTTVTGLYSIGFWLPTIIKEFSQAGTTNTQVGLITMIPYIAGAIAVVLWGRHSDKTGERKLHIALPPLVGAVGLIGSGMASDPVISLIFLTIATIGIYSFLGPFWSLPALFLTESAAAVGIAFINSVGNLGGFLGPYTLGYLVDATGKMQAGLFFLAALLIISSLLVFSIKKEHTITKSEKTIQPAKFESNG</sequence>
<feature type="transmembrane region" description="Helical" evidence="6">
    <location>
        <begin position="86"/>
        <end position="105"/>
    </location>
</feature>
<feature type="transmembrane region" description="Helical" evidence="6">
    <location>
        <begin position="144"/>
        <end position="166"/>
    </location>
</feature>